<keyword evidence="2" id="KW-0732">Signal</keyword>
<feature type="chain" id="PRO_5012058964" evidence="2">
    <location>
        <begin position="18"/>
        <end position="277"/>
    </location>
</feature>
<evidence type="ECO:0000256" key="2">
    <source>
        <dbReference type="SAM" id="SignalP"/>
    </source>
</evidence>
<dbReference type="AlphaFoldDB" id="A0A226DBC9"/>
<protein>
    <submittedName>
        <fullName evidence="3">Uncharacterized protein</fullName>
    </submittedName>
</protein>
<proteinExistence type="predicted"/>
<organism evidence="3 4">
    <name type="scientific">Folsomia candida</name>
    <name type="common">Springtail</name>
    <dbReference type="NCBI Taxonomy" id="158441"/>
    <lineage>
        <taxon>Eukaryota</taxon>
        <taxon>Metazoa</taxon>
        <taxon>Ecdysozoa</taxon>
        <taxon>Arthropoda</taxon>
        <taxon>Hexapoda</taxon>
        <taxon>Collembola</taxon>
        <taxon>Entomobryomorpha</taxon>
        <taxon>Isotomoidea</taxon>
        <taxon>Isotomidae</taxon>
        <taxon>Proisotominae</taxon>
        <taxon>Folsomia</taxon>
    </lineage>
</organism>
<evidence type="ECO:0000256" key="1">
    <source>
        <dbReference type="SAM" id="Phobius"/>
    </source>
</evidence>
<keyword evidence="1" id="KW-0812">Transmembrane</keyword>
<gene>
    <name evidence="3" type="ORF">Fcan01_23173</name>
</gene>
<evidence type="ECO:0000313" key="3">
    <source>
        <dbReference type="EMBL" id="OXA42027.1"/>
    </source>
</evidence>
<feature type="transmembrane region" description="Helical" evidence="1">
    <location>
        <begin position="124"/>
        <end position="146"/>
    </location>
</feature>
<feature type="transmembrane region" description="Helical" evidence="1">
    <location>
        <begin position="215"/>
        <end position="234"/>
    </location>
</feature>
<dbReference type="Proteomes" id="UP000198287">
    <property type="component" value="Unassembled WGS sequence"/>
</dbReference>
<accession>A0A226DBC9</accession>
<keyword evidence="1" id="KW-1133">Transmembrane helix</keyword>
<evidence type="ECO:0000313" key="4">
    <source>
        <dbReference type="Proteomes" id="UP000198287"/>
    </source>
</evidence>
<comment type="caution">
    <text evidence="3">The sequence shown here is derived from an EMBL/GenBank/DDBJ whole genome shotgun (WGS) entry which is preliminary data.</text>
</comment>
<dbReference type="EMBL" id="LNIX01000027">
    <property type="protein sequence ID" value="OXA42027.1"/>
    <property type="molecule type" value="Genomic_DNA"/>
</dbReference>
<keyword evidence="4" id="KW-1185">Reference proteome</keyword>
<feature type="transmembrane region" description="Helical" evidence="1">
    <location>
        <begin position="65"/>
        <end position="86"/>
    </location>
</feature>
<keyword evidence="1" id="KW-0472">Membrane</keyword>
<feature type="signal peptide" evidence="2">
    <location>
        <begin position="1"/>
        <end position="17"/>
    </location>
</feature>
<sequence>MLLHLVKFLHWFIVVQWIDKPSSVENWKFILMAYCVILFALIAYESTCRGRIGRPSKPTRYFLLWGARATVSVGVVPIAIFILSLIQPCMPPLISSVMFLSCPSWGDDGGSGFLIRSAVDLFEWYTWTIITSNVAFALMILLLYPVEIKLLFISMMARNWKADKSIGLEEYRTLRLLSNFHNFVFAYPAMAILVGGVTLCTSIAFYLLITSAHVVPLPVLILFSIIAFDFFFAVHESKNVSLKSEVDADKFSAAAAPVFGYFSAASAARRGVAMLKE</sequence>
<reference evidence="3 4" key="1">
    <citation type="submission" date="2015-12" db="EMBL/GenBank/DDBJ databases">
        <title>The genome of Folsomia candida.</title>
        <authorList>
            <person name="Faddeeva A."/>
            <person name="Derks M.F."/>
            <person name="Anvar Y."/>
            <person name="Smit S."/>
            <person name="Van Straalen N."/>
            <person name="Roelofs D."/>
        </authorList>
    </citation>
    <scope>NUCLEOTIDE SEQUENCE [LARGE SCALE GENOMIC DNA]</scope>
    <source>
        <strain evidence="3 4">VU population</strain>
        <tissue evidence="3">Whole body</tissue>
    </source>
</reference>
<feature type="transmembrane region" description="Helical" evidence="1">
    <location>
        <begin position="184"/>
        <end position="209"/>
    </location>
</feature>
<name>A0A226DBC9_FOLCA</name>
<feature type="transmembrane region" description="Helical" evidence="1">
    <location>
        <begin position="27"/>
        <end position="44"/>
    </location>
</feature>